<organism evidence="1">
    <name type="scientific">Elizabethkingia anophelis</name>
    <dbReference type="NCBI Taxonomy" id="1117645"/>
    <lineage>
        <taxon>Bacteria</taxon>
        <taxon>Pseudomonadati</taxon>
        <taxon>Bacteroidota</taxon>
        <taxon>Flavobacteriia</taxon>
        <taxon>Flavobacteriales</taxon>
        <taxon>Weeksellaceae</taxon>
        <taxon>Elizabethkingia</taxon>
    </lineage>
</organism>
<dbReference type="InterPro" id="IPR029057">
    <property type="entry name" value="PRTase-like"/>
</dbReference>
<reference evidence="1" key="7">
    <citation type="journal article" date="2017" name="Sci. Rep.">
        <title>Genomic features, phylogenetic relationships, and comparative genomics of Elizabethkingia anophelis strain EM361-97 isolated in Taiwan.</title>
        <authorList>
            <person name="Lin J.N."/>
            <person name="Lai C.H."/>
            <person name="Yang C.H."/>
            <person name="Huang Y.H."/>
            <person name="Lin H.H."/>
        </authorList>
    </citation>
    <scope>NUCLEOTIDE SEQUENCE</scope>
</reference>
<evidence type="ECO:0000313" key="1">
    <source>
        <dbReference type="EMBL" id="DAC74974.1"/>
    </source>
</evidence>
<reference evidence="1" key="3">
    <citation type="journal article" date="2016" name="Genome Announc.">
        <title>Complete Genome Sequences of Four Strains from the 2015-2016 Elizabethkingia anophelis Outbreak.</title>
        <authorList>
            <person name="Nicholson A.C."/>
            <person name="Whitney A.M."/>
            <person name="Emery B.D."/>
            <person name="Bell M.E."/>
            <person name="Gartin J.T."/>
            <person name="Humrighouse B.W."/>
            <person name="Loparev V.N."/>
            <person name="Batra D."/>
            <person name="Sheth M."/>
            <person name="Rowe L.A."/>
            <person name="Juieng P."/>
            <person name="Knipe K."/>
            <person name="Gulvik C."/>
            <person name="McQuiston J.R."/>
        </authorList>
    </citation>
    <scope>NUCLEOTIDE SEQUENCE</scope>
</reference>
<sequence>MRFEYLTFLIYSPRGKSDNARRSQLLLGACKRGQEAFSQNLAKSIIHTEIQDYFTETALIPIPRSSLTLQDSFLPSKVIADILLKNNLGNSVFSCLKRIKAIPKSSGQTDASKRNNVQLHLESLAVEPVLIPEKKIILIDDVFTLGRTAMAAAMKINETYPDKEIKIFSPFRTRSFQDDNILKDIRWGYMELSANGKVKLPD</sequence>
<reference evidence="1" key="1">
    <citation type="journal article" date="2014" name="Genome Biol. Evol.">
        <title>Comparative genomic analysis of malaria mosquito vector-associated novel pathogen Elizabethkingia anophelis.</title>
        <authorList>
            <person name="Teo J."/>
            <person name="Tan S.Y."/>
            <person name="Liu Y."/>
            <person name="Tay M."/>
            <person name="Ding Y."/>
            <person name="Li Y."/>
            <person name="Kjelleberg S."/>
            <person name="Givskov M."/>
            <person name="Lin R.T."/>
            <person name="Yang L."/>
        </authorList>
    </citation>
    <scope>NUCLEOTIDE SEQUENCE</scope>
</reference>
<name>A0A455ZE87_9FLAO</name>
<reference evidence="1" key="2">
    <citation type="journal article" date="2014" name="PLoS ONE">
        <title>Insights from the genome annotation of Elizabethkingia anophelis from the malaria vector Anopheles gambiae.</title>
        <authorList>
            <person name="Kukutla P."/>
            <person name="Lindberg B.G."/>
            <person name="Pei D."/>
            <person name="Rayl M."/>
            <person name="Yu W."/>
            <person name="Steritz M."/>
            <person name="Faye I."/>
            <person name="Xu J."/>
        </authorList>
    </citation>
    <scope>NUCLEOTIDE SEQUENCE</scope>
</reference>
<proteinExistence type="predicted"/>
<dbReference type="AlphaFoldDB" id="A0A455ZE87"/>
<reference evidence="1" key="5">
    <citation type="journal article" date="2017" name="Genome Announc.">
        <title>Complete Circularized Genome Sequences of Four Strains of Elizabethkingia anophelis, Including Two Novel Strains Isolated from Wild-Caught Anopheles sinensis.</title>
        <authorList>
            <person name="Pei D."/>
            <person name="Nicholson A.C."/>
            <person name="Jiang J."/>
            <person name="Chen H."/>
            <person name="Whitney A.M."/>
            <person name="Villarma A."/>
            <person name="Bell M."/>
            <person name="Humrighouse B."/>
            <person name="Rowe L.A."/>
            <person name="Sheth M."/>
            <person name="Batra D."/>
            <person name="Juieng P."/>
            <person name="Loparev V.N."/>
            <person name="McQuiston J.R."/>
            <person name="Lan Y."/>
            <person name="Ma Y."/>
            <person name="Xu J."/>
        </authorList>
    </citation>
    <scope>NUCLEOTIDE SEQUENCE</scope>
</reference>
<dbReference type="InterPro" id="IPR000836">
    <property type="entry name" value="PRTase_dom"/>
</dbReference>
<evidence type="ECO:0008006" key="2">
    <source>
        <dbReference type="Google" id="ProtNLM"/>
    </source>
</evidence>
<dbReference type="Gene3D" id="3.40.50.2020">
    <property type="match status" value="1"/>
</dbReference>
<dbReference type="RefSeq" id="WP_021348029.1">
    <property type="nucleotide sequence ID" value="NZ_JBDJMR010000046.1"/>
</dbReference>
<dbReference type="CDD" id="cd06223">
    <property type="entry name" value="PRTases_typeI"/>
    <property type="match status" value="1"/>
</dbReference>
<gene>
    <name evidence="1" type="primary">ICEEaII(2)_502_4296_4904</name>
</gene>
<reference evidence="1" key="8">
    <citation type="journal article" date="2018" name="J. ISSAAS">
        <title>In Silico Identification of Three Types of Integrative and Conjugative Elements (ICEs) in Elizabethkingia anophelis Strains Isolated from Around the World.</title>
        <authorList>
            <person name="Xu J."/>
            <person name="Pei D."/>
            <person name="Nicholson A."/>
            <person name="Lan Y."/>
            <person name="Xia Q."/>
        </authorList>
    </citation>
    <scope>NUCLEOTIDE SEQUENCE</scope>
</reference>
<protein>
    <recommendedName>
        <fullName evidence="2">Phosphoribosyltransferase</fullName>
    </recommendedName>
</protein>
<reference evidence="1" key="6">
    <citation type="journal article" date="2017" name="Nat. Commun.">
        <title>Evolutionary dynamics and genomic features of the Elizabethkingia anophelis 2015 to 2016 Wisconsin outbreak strain.</title>
        <authorList>
            <person name="Perrin A."/>
            <person name="Larsonneur E."/>
            <person name="Nicholson A.C."/>
            <person name="Edwards D.J."/>
            <person name="Gundlach K.M."/>
            <person name="Whitney A.M."/>
            <person name="Gulvik C.A."/>
            <person name="Bell M.E."/>
            <person name="Rendueles O."/>
            <person name="Cury J."/>
            <person name="Hugon P."/>
            <person name="Clermont D."/>
            <person name="Enouf V."/>
            <person name="Loparev V."/>
            <person name="Juieng P."/>
            <person name="Monson T."/>
            <person name="Warshauer D."/>
            <person name="Elbadawi L.I."/>
            <person name="Walters M.S."/>
            <person name="Crist M.B."/>
            <person name="Noble-Wang J."/>
            <person name="Borlaug G."/>
            <person name="Rocha E.P.C."/>
            <person name="Criscuolo A."/>
            <person name="Touchon M."/>
            <person name="Davis J.P."/>
            <person name="Holt K.E."/>
            <person name="McQuiston J.R."/>
            <person name="Brisse S."/>
        </authorList>
    </citation>
    <scope>NUCLEOTIDE SEQUENCE</scope>
</reference>
<dbReference type="SUPFAM" id="SSF53271">
    <property type="entry name" value="PRTase-like"/>
    <property type="match status" value="1"/>
</dbReference>
<accession>A0A455ZE87</accession>
<reference evidence="1" key="4">
    <citation type="journal article" date="2016" name="Sci. Rep.">
        <title>Genomic epidemiology and global diversity of the emerging bacterial pathogen Elizabethkingia anophelis.</title>
        <authorList>
            <person name="Breurec S."/>
            <person name="Criscuolo A."/>
            <person name="Diancourt L."/>
            <person name="Rendueles O."/>
            <person name="Vandenbogaert M."/>
            <person name="Passet V."/>
            <person name="Caro V."/>
            <person name="Rocha E.P."/>
            <person name="Touchon M."/>
            <person name="Brisse S."/>
        </authorList>
    </citation>
    <scope>NUCLEOTIDE SEQUENCE</scope>
</reference>
<dbReference type="EMBL" id="BK010597">
    <property type="protein sequence ID" value="DAC74974.1"/>
    <property type="molecule type" value="Genomic_DNA"/>
</dbReference>